<evidence type="ECO:0000259" key="1">
    <source>
        <dbReference type="SMART" id="SM00867"/>
    </source>
</evidence>
<name>A0A212L5Q8_9BACT</name>
<proteinExistence type="predicted"/>
<dbReference type="AlphaFoldDB" id="A0A212L5Q8"/>
<dbReference type="RefSeq" id="WP_179980326.1">
    <property type="nucleotide sequence ID" value="NZ_LT608333.1"/>
</dbReference>
<accession>A0A212L5Q8</accession>
<protein>
    <submittedName>
        <fullName evidence="2">YceI family protein</fullName>
    </submittedName>
</protein>
<gene>
    <name evidence="2" type="ORF">KL86DES1_20772</name>
</gene>
<dbReference type="InterPro" id="IPR036761">
    <property type="entry name" value="TTHA0802/YceI-like_sf"/>
</dbReference>
<dbReference type="SMART" id="SM00867">
    <property type="entry name" value="YceI"/>
    <property type="match status" value="1"/>
</dbReference>
<reference evidence="2" key="1">
    <citation type="submission" date="2016-08" db="EMBL/GenBank/DDBJ databases">
        <authorList>
            <person name="Seilhamer J.J."/>
        </authorList>
    </citation>
    <scope>NUCLEOTIDE SEQUENCE</scope>
    <source>
        <strain evidence="2">86-1</strain>
    </source>
</reference>
<dbReference type="Pfam" id="PF04264">
    <property type="entry name" value="YceI"/>
    <property type="match status" value="1"/>
</dbReference>
<organism evidence="2">
    <name type="scientific">uncultured Desulfovibrio sp</name>
    <dbReference type="NCBI Taxonomy" id="167968"/>
    <lineage>
        <taxon>Bacteria</taxon>
        <taxon>Pseudomonadati</taxon>
        <taxon>Thermodesulfobacteriota</taxon>
        <taxon>Desulfovibrionia</taxon>
        <taxon>Desulfovibrionales</taxon>
        <taxon>Desulfovibrionaceae</taxon>
        <taxon>Desulfovibrio</taxon>
        <taxon>environmental samples</taxon>
    </lineage>
</organism>
<dbReference type="PANTHER" id="PTHR34406:SF1">
    <property type="entry name" value="PROTEIN YCEI"/>
    <property type="match status" value="1"/>
</dbReference>
<feature type="domain" description="Lipid/polyisoprenoid-binding YceI-like" evidence="1">
    <location>
        <begin position="3"/>
        <end position="169"/>
    </location>
</feature>
<dbReference type="PANTHER" id="PTHR34406">
    <property type="entry name" value="PROTEIN YCEI"/>
    <property type="match status" value="1"/>
</dbReference>
<evidence type="ECO:0000313" key="2">
    <source>
        <dbReference type="EMBL" id="SCM72679.1"/>
    </source>
</evidence>
<dbReference type="InterPro" id="IPR007372">
    <property type="entry name" value="Lipid/polyisoprenoid-bd_YceI"/>
</dbReference>
<sequence>MTTWKNDPAHSRLGFVVRHLTITELAGRFAEFTVTAEIGKDDLSDAKFSMAAQTASIDTDVAARDEHLRSGDFFEAAVHPVMTFESSKVRLEAAGEGKISGTLTIRGVAKDVTFNFRSSEVVTNPMTKKPTRSFKVWGDIKRKDFGVGVNEPAAMVGEIVHVSADAECSPA</sequence>
<dbReference type="SUPFAM" id="SSF101874">
    <property type="entry name" value="YceI-like"/>
    <property type="match status" value="1"/>
</dbReference>
<dbReference type="Gene3D" id="2.40.128.110">
    <property type="entry name" value="Lipid/polyisoprenoid-binding, YceI-like"/>
    <property type="match status" value="1"/>
</dbReference>
<dbReference type="EMBL" id="FMJC01000002">
    <property type="protein sequence ID" value="SCM72679.1"/>
    <property type="molecule type" value="Genomic_DNA"/>
</dbReference>